<evidence type="ECO:0000256" key="1">
    <source>
        <dbReference type="ARBA" id="ARBA00005028"/>
    </source>
</evidence>
<dbReference type="Gene3D" id="3.30.420.40">
    <property type="match status" value="1"/>
</dbReference>
<keyword evidence="4" id="KW-0547">Nucleotide-binding</keyword>
<dbReference type="SUPFAM" id="SSF53067">
    <property type="entry name" value="Actin-like ATPase domain"/>
    <property type="match status" value="1"/>
</dbReference>
<dbReference type="GO" id="GO:0005524">
    <property type="term" value="F:ATP binding"/>
    <property type="evidence" value="ECO:0007669"/>
    <property type="project" value="UniProtKB-UniRule"/>
</dbReference>
<dbReference type="AlphaFoldDB" id="A0A401Q109"/>
<feature type="non-terminal residue" evidence="6">
    <location>
        <position position="1"/>
    </location>
</feature>
<dbReference type="Gene3D" id="3.40.367.20">
    <property type="match status" value="1"/>
</dbReference>
<dbReference type="UniPathway" id="UPA00242"/>
<comment type="catalytic activity">
    <reaction evidence="2">
        <text>a D-hexose + ATP = a D-hexose 6-phosphate + ADP + H(+)</text>
        <dbReference type="Rhea" id="RHEA:22740"/>
        <dbReference type="ChEBI" id="CHEBI:4194"/>
        <dbReference type="ChEBI" id="CHEBI:15378"/>
        <dbReference type="ChEBI" id="CHEBI:30616"/>
        <dbReference type="ChEBI" id="CHEBI:229467"/>
        <dbReference type="ChEBI" id="CHEBI:456216"/>
        <dbReference type="EC" id="2.7.1.1"/>
    </reaction>
    <physiologicalReaction direction="left-to-right" evidence="2">
        <dbReference type="Rhea" id="RHEA:22741"/>
    </physiologicalReaction>
</comment>
<evidence type="ECO:0000259" key="5">
    <source>
        <dbReference type="Pfam" id="PF00349"/>
    </source>
</evidence>
<dbReference type="GO" id="GO:0004340">
    <property type="term" value="F:glucokinase activity"/>
    <property type="evidence" value="ECO:0007669"/>
    <property type="project" value="TreeGrafter"/>
</dbReference>
<comment type="pathway">
    <text evidence="1">Carbohydrate metabolism; hexose metabolism.</text>
</comment>
<keyword evidence="4" id="KW-0324">Glycolysis</keyword>
<dbReference type="Proteomes" id="UP000288216">
    <property type="component" value="Unassembled WGS sequence"/>
</dbReference>
<evidence type="ECO:0000256" key="3">
    <source>
        <dbReference type="ARBA" id="ARBA00048160"/>
    </source>
</evidence>
<dbReference type="GO" id="GO:0005829">
    <property type="term" value="C:cytosol"/>
    <property type="evidence" value="ECO:0007669"/>
    <property type="project" value="TreeGrafter"/>
</dbReference>
<dbReference type="InterPro" id="IPR043129">
    <property type="entry name" value="ATPase_NBD"/>
</dbReference>
<dbReference type="OrthoDB" id="8878430at2759"/>
<dbReference type="GO" id="GO:0008865">
    <property type="term" value="F:fructokinase activity"/>
    <property type="evidence" value="ECO:0007669"/>
    <property type="project" value="TreeGrafter"/>
</dbReference>
<dbReference type="GO" id="GO:0006006">
    <property type="term" value="P:glucose metabolic process"/>
    <property type="evidence" value="ECO:0007669"/>
    <property type="project" value="TreeGrafter"/>
</dbReference>
<dbReference type="PANTHER" id="PTHR19443">
    <property type="entry name" value="HEXOKINASE"/>
    <property type="match status" value="1"/>
</dbReference>
<evidence type="ECO:0000256" key="2">
    <source>
        <dbReference type="ARBA" id="ARBA00044613"/>
    </source>
</evidence>
<dbReference type="GO" id="GO:0019158">
    <property type="term" value="F:mannokinase activity"/>
    <property type="evidence" value="ECO:0007669"/>
    <property type="project" value="TreeGrafter"/>
</dbReference>
<dbReference type="STRING" id="75743.A0A401Q109"/>
<evidence type="ECO:0000313" key="7">
    <source>
        <dbReference type="Proteomes" id="UP000288216"/>
    </source>
</evidence>
<comment type="caution">
    <text evidence="6">The sequence shown here is derived from an EMBL/GenBank/DDBJ whole genome shotgun (WGS) entry which is preliminary data.</text>
</comment>
<evidence type="ECO:0000313" key="6">
    <source>
        <dbReference type="EMBL" id="GCB79081.1"/>
    </source>
</evidence>
<organism evidence="6 7">
    <name type="scientific">Scyliorhinus torazame</name>
    <name type="common">Cloudy catshark</name>
    <name type="synonym">Catulus torazame</name>
    <dbReference type="NCBI Taxonomy" id="75743"/>
    <lineage>
        <taxon>Eukaryota</taxon>
        <taxon>Metazoa</taxon>
        <taxon>Chordata</taxon>
        <taxon>Craniata</taxon>
        <taxon>Vertebrata</taxon>
        <taxon>Chondrichthyes</taxon>
        <taxon>Elasmobranchii</taxon>
        <taxon>Galeomorphii</taxon>
        <taxon>Galeoidea</taxon>
        <taxon>Carcharhiniformes</taxon>
        <taxon>Scyliorhinidae</taxon>
        <taxon>Scyliorhinus</taxon>
    </lineage>
</organism>
<dbReference type="InterPro" id="IPR022672">
    <property type="entry name" value="Hexokinase_N"/>
</dbReference>
<dbReference type="GO" id="GO:0006096">
    <property type="term" value="P:glycolytic process"/>
    <property type="evidence" value="ECO:0007669"/>
    <property type="project" value="UniProtKB-KW"/>
</dbReference>
<dbReference type="Pfam" id="PF00349">
    <property type="entry name" value="Hexokinase_1"/>
    <property type="match status" value="1"/>
</dbReference>
<dbReference type="GO" id="GO:0005536">
    <property type="term" value="F:D-glucose binding"/>
    <property type="evidence" value="ECO:0007669"/>
    <property type="project" value="InterPro"/>
</dbReference>
<keyword evidence="4" id="KW-0418">Kinase</keyword>
<evidence type="ECO:0000256" key="4">
    <source>
        <dbReference type="RuleBase" id="RU362007"/>
    </source>
</evidence>
<dbReference type="EMBL" id="BFAA01013266">
    <property type="protein sequence ID" value="GCB79081.1"/>
    <property type="molecule type" value="Genomic_DNA"/>
</dbReference>
<dbReference type="EC" id="2.7.1.-" evidence="4"/>
<dbReference type="InterPro" id="IPR001312">
    <property type="entry name" value="Hexokinase"/>
</dbReference>
<reference evidence="6 7" key="1">
    <citation type="journal article" date="2018" name="Nat. Ecol. Evol.">
        <title>Shark genomes provide insights into elasmobranch evolution and the origin of vertebrates.</title>
        <authorList>
            <person name="Hara Y"/>
            <person name="Yamaguchi K"/>
            <person name="Onimaru K"/>
            <person name="Kadota M"/>
            <person name="Koyanagi M"/>
            <person name="Keeley SD"/>
            <person name="Tatsumi K"/>
            <person name="Tanaka K"/>
            <person name="Motone F"/>
            <person name="Kageyama Y"/>
            <person name="Nozu R"/>
            <person name="Adachi N"/>
            <person name="Nishimura O"/>
            <person name="Nakagawa R"/>
            <person name="Tanegashima C"/>
            <person name="Kiyatake I"/>
            <person name="Matsumoto R"/>
            <person name="Murakumo K"/>
            <person name="Nishida K"/>
            <person name="Terakita A"/>
            <person name="Kuratani S"/>
            <person name="Sato K"/>
            <person name="Hyodo S Kuraku.S."/>
        </authorList>
    </citation>
    <scope>NUCLEOTIDE SEQUENCE [LARGE SCALE GENOMIC DNA]</scope>
</reference>
<protein>
    <recommendedName>
        <fullName evidence="4">Phosphotransferase</fullName>
        <ecNumber evidence="4">2.7.1.-</ecNumber>
    </recommendedName>
</protein>
<keyword evidence="7" id="KW-1185">Reference proteome</keyword>
<accession>A0A401Q109</accession>
<proteinExistence type="inferred from homology"/>
<keyword evidence="4" id="KW-0067">ATP-binding</keyword>
<feature type="domain" description="Hexokinase N-terminal" evidence="5">
    <location>
        <begin position="22"/>
        <end position="76"/>
    </location>
</feature>
<dbReference type="GO" id="GO:0005739">
    <property type="term" value="C:mitochondrion"/>
    <property type="evidence" value="ECO:0007669"/>
    <property type="project" value="TreeGrafter"/>
</dbReference>
<comment type="catalytic activity">
    <reaction evidence="3">
        <text>D-glucose + ATP = D-glucose 6-phosphate + ADP + H(+)</text>
        <dbReference type="Rhea" id="RHEA:17825"/>
        <dbReference type="ChEBI" id="CHEBI:4167"/>
        <dbReference type="ChEBI" id="CHEBI:15378"/>
        <dbReference type="ChEBI" id="CHEBI:30616"/>
        <dbReference type="ChEBI" id="CHEBI:61548"/>
        <dbReference type="ChEBI" id="CHEBI:456216"/>
        <dbReference type="EC" id="2.7.1.1"/>
    </reaction>
    <physiologicalReaction direction="left-to-right" evidence="3">
        <dbReference type="Rhea" id="RHEA:17826"/>
    </physiologicalReaction>
</comment>
<keyword evidence="4" id="KW-0808">Transferase</keyword>
<comment type="similarity">
    <text evidence="4">Belongs to the hexokinase family.</text>
</comment>
<name>A0A401Q109_SCYTO</name>
<gene>
    <name evidence="6" type="ORF">scyTo_0018695</name>
</gene>
<dbReference type="GO" id="GO:0001678">
    <property type="term" value="P:intracellular glucose homeostasis"/>
    <property type="evidence" value="ECO:0007669"/>
    <property type="project" value="InterPro"/>
</dbReference>
<dbReference type="PANTHER" id="PTHR19443:SF10">
    <property type="entry name" value="HEXOKINASE-1"/>
    <property type="match status" value="1"/>
</dbReference>
<sequence length="88" mass="10014">MIAAQVLAYFFTELKADQVKKIDKYLYAARLSDEALLDVMARFRTEMEKGLGRDTNPTATLKMLPTFVRSTPDGTEMKMRHVCYTATS</sequence>